<dbReference type="InterPro" id="IPR015270">
    <property type="entry name" value="RDM1_plant"/>
</dbReference>
<feature type="chain" id="PRO_5044784484" description="Protein RDM1" evidence="1">
    <location>
        <begin position="17"/>
        <end position="145"/>
    </location>
</feature>
<dbReference type="Pfam" id="PF09187">
    <property type="entry name" value="RdDM_RDM1"/>
    <property type="match status" value="1"/>
</dbReference>
<dbReference type="SUPFAM" id="SSF109920">
    <property type="entry name" value="Hypothetical protein At3g22680"/>
    <property type="match status" value="1"/>
</dbReference>
<proteinExistence type="predicted"/>
<feature type="signal peptide" evidence="1">
    <location>
        <begin position="1"/>
        <end position="16"/>
    </location>
</feature>
<dbReference type="Gene3D" id="1.20.120.690">
    <property type="entry name" value="RDM1 protein domain"/>
    <property type="match status" value="1"/>
</dbReference>
<dbReference type="AlphaFoldDB" id="A0ABD2TTF4"/>
<dbReference type="PANTHER" id="PTHR36366">
    <property type="entry name" value="PROTEIN RDM1"/>
    <property type="match status" value="1"/>
</dbReference>
<dbReference type="PANTHER" id="PTHR36366:SF4">
    <property type="entry name" value="PROTEIN RDM1-LIKE ISOFORM X1"/>
    <property type="match status" value="1"/>
</dbReference>
<evidence type="ECO:0000313" key="3">
    <source>
        <dbReference type="Proteomes" id="UP001627284"/>
    </source>
</evidence>
<comment type="caution">
    <text evidence="2">The sequence shown here is derived from an EMBL/GenBank/DDBJ whole genome shotgun (WGS) entry which is preliminary data.</text>
</comment>
<dbReference type="InterPro" id="IPR036319">
    <property type="entry name" value="RDM1_sf"/>
</dbReference>
<reference evidence="2 3" key="1">
    <citation type="submission" date="2024-05" db="EMBL/GenBank/DDBJ databases">
        <title>De novo assembly of an allotetraploid wild potato.</title>
        <authorList>
            <person name="Hosaka A.J."/>
        </authorList>
    </citation>
    <scope>NUCLEOTIDE SEQUENCE [LARGE SCALE GENOMIC DNA]</scope>
    <source>
        <tissue evidence="2">Young leaves</tissue>
    </source>
</reference>
<keyword evidence="3" id="KW-1185">Reference proteome</keyword>
<evidence type="ECO:0000256" key="1">
    <source>
        <dbReference type="SAM" id="SignalP"/>
    </source>
</evidence>
<dbReference type="EMBL" id="JBJKTR010000009">
    <property type="protein sequence ID" value="KAL3359544.1"/>
    <property type="molecule type" value="Genomic_DNA"/>
</dbReference>
<evidence type="ECO:0008006" key="4">
    <source>
        <dbReference type="Google" id="ProtNLM"/>
    </source>
</evidence>
<sequence length="145" mass="17092">MVQLFFIFFLLFMADQELNVILRKARMYQEYMQMVPLPTRKSSLIPCNSWMGLAASMKELYGQPLHYLTNLSMKQWDYLRIGANDEDVPLDTLIDPAKAEANIWLIEEMHRNTTSPFFIARLWHGDPMYHVYIDAIFPELKDPSK</sequence>
<keyword evidence="1" id="KW-0732">Signal</keyword>
<dbReference type="Proteomes" id="UP001627284">
    <property type="component" value="Unassembled WGS sequence"/>
</dbReference>
<accession>A0ABD2TTF4</accession>
<name>A0ABD2TTF4_9SOLN</name>
<organism evidence="2 3">
    <name type="scientific">Solanum stoloniferum</name>
    <dbReference type="NCBI Taxonomy" id="62892"/>
    <lineage>
        <taxon>Eukaryota</taxon>
        <taxon>Viridiplantae</taxon>
        <taxon>Streptophyta</taxon>
        <taxon>Embryophyta</taxon>
        <taxon>Tracheophyta</taxon>
        <taxon>Spermatophyta</taxon>
        <taxon>Magnoliopsida</taxon>
        <taxon>eudicotyledons</taxon>
        <taxon>Gunneridae</taxon>
        <taxon>Pentapetalae</taxon>
        <taxon>asterids</taxon>
        <taxon>lamiids</taxon>
        <taxon>Solanales</taxon>
        <taxon>Solanaceae</taxon>
        <taxon>Solanoideae</taxon>
        <taxon>Solaneae</taxon>
        <taxon>Solanum</taxon>
    </lineage>
</organism>
<evidence type="ECO:0000313" key="2">
    <source>
        <dbReference type="EMBL" id="KAL3359544.1"/>
    </source>
</evidence>
<protein>
    <recommendedName>
        <fullName evidence="4">Protein RDM1</fullName>
    </recommendedName>
</protein>
<gene>
    <name evidence="2" type="ORF">AABB24_016212</name>
</gene>